<evidence type="ECO:0000313" key="12">
    <source>
        <dbReference type="Proteomes" id="UP000652013"/>
    </source>
</evidence>
<dbReference type="Proteomes" id="UP000652013">
    <property type="component" value="Unassembled WGS sequence"/>
</dbReference>
<comment type="subcellular location">
    <subcellularLocation>
        <location evidence="1">Cell membrane</location>
        <topology evidence="1">Single-pass membrane protein</topology>
    </subcellularLocation>
</comment>
<sequence length="452" mass="47413">MQTQRDHVHAHQFQMARMSSSLIIGDPTPGENPMKRTVTGTLVGLLLAVLIVVGFGIYGWIVPGGKTSWRQAGAIIVEKETGTRYVLLNGTLHPALNMASAMMINGPSAKVQLVSRNSLKGVPRGAPVGIAGAPQTMPDRTAMLRGPWLACLGSSLSRDADDQIGLNFDTAGQAQELPADRFVYVTAGGSPYIVWRGGKHLAREDTVPVALGIAGADPLPAPRAWLDLLPDGPPVATPDIDGLGDAGPRIGGEAADIGQLFVQPRGTGGDQLFVLLRDGLAPLNRTMFVLLQAATGNEPVRLAAADVVAAPRSDDRSLIEPLADLAAATHEQARGRVLCQRQAPVPGLPAVAAVPVLAAPDHAGLTPDGRATVRMRPGAGMLVYPVPMANPRLPDPWFVSDEGKRHHLPDSRMMSNLKLSNGVMVPIPRGLLTGVPSGPELTAQALLAQPKG</sequence>
<dbReference type="GO" id="GO:0005524">
    <property type="term" value="F:ATP binding"/>
    <property type="evidence" value="ECO:0007669"/>
    <property type="project" value="UniProtKB-KW"/>
</dbReference>
<evidence type="ECO:0008006" key="13">
    <source>
        <dbReference type="Google" id="ProtNLM"/>
    </source>
</evidence>
<dbReference type="PANTHER" id="PTHR40765">
    <property type="entry name" value="ESX-2 SECRETION SYSTEM ATPASE ECCB2"/>
    <property type="match status" value="1"/>
</dbReference>
<dbReference type="EMBL" id="BOOY01000017">
    <property type="protein sequence ID" value="GIJ03058.1"/>
    <property type="molecule type" value="Genomic_DNA"/>
</dbReference>
<reference evidence="11" key="1">
    <citation type="submission" date="2021-01" db="EMBL/GenBank/DDBJ databases">
        <title>Whole genome shotgun sequence of Spirilliplanes yamanashiensis NBRC 15828.</title>
        <authorList>
            <person name="Komaki H."/>
            <person name="Tamura T."/>
        </authorList>
    </citation>
    <scope>NUCLEOTIDE SEQUENCE</scope>
    <source>
        <strain evidence="11">NBRC 15828</strain>
    </source>
</reference>
<evidence type="ECO:0000256" key="5">
    <source>
        <dbReference type="ARBA" id="ARBA00022741"/>
    </source>
</evidence>
<comment type="similarity">
    <text evidence="2">Belongs to the EccB family.</text>
</comment>
<keyword evidence="7" id="KW-0067">ATP-binding</keyword>
<evidence type="ECO:0000256" key="1">
    <source>
        <dbReference type="ARBA" id="ARBA00004162"/>
    </source>
</evidence>
<dbReference type="InterPro" id="IPR042485">
    <property type="entry name" value="T7SS_EccB_R3"/>
</dbReference>
<dbReference type="InterPro" id="IPR044857">
    <property type="entry name" value="T7SS_EccB_R1"/>
</dbReference>
<gene>
    <name evidence="11" type="ORF">Sya03_24100</name>
</gene>
<evidence type="ECO:0000256" key="2">
    <source>
        <dbReference type="ARBA" id="ARBA00008149"/>
    </source>
</evidence>
<dbReference type="Pfam" id="PF05108">
    <property type="entry name" value="T7SS_ESX1_EccB"/>
    <property type="match status" value="1"/>
</dbReference>
<dbReference type="InterPro" id="IPR007795">
    <property type="entry name" value="T7SS_EccB"/>
</dbReference>
<evidence type="ECO:0000256" key="7">
    <source>
        <dbReference type="ARBA" id="ARBA00022840"/>
    </source>
</evidence>
<dbReference type="PANTHER" id="PTHR40765:SF2">
    <property type="entry name" value="ESX-2 SECRETION SYSTEM ATPASE ECCB2"/>
    <property type="match status" value="1"/>
</dbReference>
<keyword evidence="4 10" id="KW-0812">Transmembrane</keyword>
<protein>
    <recommendedName>
        <fullName evidence="13">Type VII secretion protein EccB</fullName>
    </recommendedName>
</protein>
<feature type="transmembrane region" description="Helical" evidence="10">
    <location>
        <begin position="42"/>
        <end position="61"/>
    </location>
</feature>
<keyword evidence="6" id="KW-0378">Hydrolase</keyword>
<evidence type="ECO:0000256" key="10">
    <source>
        <dbReference type="SAM" id="Phobius"/>
    </source>
</evidence>
<dbReference type="Gene3D" id="3.30.2390.20">
    <property type="entry name" value="Type VII secretion system EccB, repeat 1 domain"/>
    <property type="match status" value="1"/>
</dbReference>
<keyword evidence="12" id="KW-1185">Reference proteome</keyword>
<dbReference type="NCBIfam" id="TIGR03919">
    <property type="entry name" value="T7SS_EccB"/>
    <property type="match status" value="1"/>
</dbReference>
<proteinExistence type="inferred from homology"/>
<evidence type="ECO:0000313" key="11">
    <source>
        <dbReference type="EMBL" id="GIJ03058.1"/>
    </source>
</evidence>
<keyword evidence="9 10" id="KW-0472">Membrane</keyword>
<evidence type="ECO:0000256" key="3">
    <source>
        <dbReference type="ARBA" id="ARBA00022475"/>
    </source>
</evidence>
<evidence type="ECO:0000256" key="8">
    <source>
        <dbReference type="ARBA" id="ARBA00022989"/>
    </source>
</evidence>
<dbReference type="RefSeq" id="WP_203938349.1">
    <property type="nucleotide sequence ID" value="NZ_BAAAGJ010000005.1"/>
</dbReference>
<dbReference type="GO" id="GO:0005576">
    <property type="term" value="C:extracellular region"/>
    <property type="evidence" value="ECO:0007669"/>
    <property type="project" value="TreeGrafter"/>
</dbReference>
<dbReference type="AlphaFoldDB" id="A0A8J4DJB3"/>
<name>A0A8J4DJB3_9ACTN</name>
<evidence type="ECO:0000256" key="6">
    <source>
        <dbReference type="ARBA" id="ARBA00022801"/>
    </source>
</evidence>
<dbReference type="GO" id="GO:0005886">
    <property type="term" value="C:plasma membrane"/>
    <property type="evidence" value="ECO:0007669"/>
    <property type="project" value="UniProtKB-SubCell"/>
</dbReference>
<dbReference type="Gene3D" id="2.40.50.910">
    <property type="entry name" value="Type VII secretion system EccB, repeat 3 domain"/>
    <property type="match status" value="1"/>
</dbReference>
<accession>A0A8J4DJB3</accession>
<keyword evidence="8 10" id="KW-1133">Transmembrane helix</keyword>
<keyword evidence="5" id="KW-0547">Nucleotide-binding</keyword>
<comment type="caution">
    <text evidence="11">The sequence shown here is derived from an EMBL/GenBank/DDBJ whole genome shotgun (WGS) entry which is preliminary data.</text>
</comment>
<evidence type="ECO:0000256" key="9">
    <source>
        <dbReference type="ARBA" id="ARBA00023136"/>
    </source>
</evidence>
<keyword evidence="3" id="KW-1003">Cell membrane</keyword>
<dbReference type="GO" id="GO:0016787">
    <property type="term" value="F:hydrolase activity"/>
    <property type="evidence" value="ECO:0007669"/>
    <property type="project" value="UniProtKB-KW"/>
</dbReference>
<organism evidence="11 12">
    <name type="scientific">Spirilliplanes yamanashiensis</name>
    <dbReference type="NCBI Taxonomy" id="42233"/>
    <lineage>
        <taxon>Bacteria</taxon>
        <taxon>Bacillati</taxon>
        <taxon>Actinomycetota</taxon>
        <taxon>Actinomycetes</taxon>
        <taxon>Micromonosporales</taxon>
        <taxon>Micromonosporaceae</taxon>
        <taxon>Spirilliplanes</taxon>
    </lineage>
</organism>
<evidence type="ECO:0000256" key="4">
    <source>
        <dbReference type="ARBA" id="ARBA00022692"/>
    </source>
</evidence>